<dbReference type="InterPro" id="IPR036412">
    <property type="entry name" value="HAD-like_sf"/>
</dbReference>
<name>A0ABP0ZLB5_9ASCO</name>
<dbReference type="PANTHER" id="PTHR14269">
    <property type="entry name" value="CDP-DIACYLGLYCEROL--GLYCEROL-3-PHOSPHATE 3-PHOSPHATIDYLTRANSFERASE-RELATED"/>
    <property type="match status" value="1"/>
</dbReference>
<dbReference type="EMBL" id="OZ022407">
    <property type="protein sequence ID" value="CAK9438433.1"/>
    <property type="molecule type" value="Genomic_DNA"/>
</dbReference>
<dbReference type="Proteomes" id="UP001497383">
    <property type="component" value="Chromosome 3"/>
</dbReference>
<dbReference type="InterPro" id="IPR023214">
    <property type="entry name" value="HAD_sf"/>
</dbReference>
<dbReference type="PANTHER" id="PTHR14269:SF57">
    <property type="entry name" value="SUPERFAMILY HYDROLASE, PUTATIVE (AFU_ORTHOLOGUE AFUA_2G02580)-RELATED"/>
    <property type="match status" value="1"/>
</dbReference>
<accession>A0ABP0ZLB5</accession>
<evidence type="ECO:0008006" key="3">
    <source>
        <dbReference type="Google" id="ProtNLM"/>
    </source>
</evidence>
<dbReference type="NCBIfam" id="TIGR01460">
    <property type="entry name" value="HAD-SF-IIA"/>
    <property type="match status" value="1"/>
</dbReference>
<dbReference type="Pfam" id="PF13242">
    <property type="entry name" value="Hydrolase_like"/>
    <property type="match status" value="1"/>
</dbReference>
<dbReference type="NCBIfam" id="TIGR01456">
    <property type="entry name" value="CECR5"/>
    <property type="match status" value="1"/>
</dbReference>
<dbReference type="GeneID" id="92207853"/>
<keyword evidence="2" id="KW-1185">Reference proteome</keyword>
<protein>
    <recommendedName>
        <fullName evidence="3">TIGR01456 family HAD hydrolase</fullName>
    </recommendedName>
</protein>
<reference evidence="1 2" key="1">
    <citation type="submission" date="2024-03" db="EMBL/GenBank/DDBJ databases">
        <authorList>
            <person name="Brejova B."/>
        </authorList>
    </citation>
    <scope>NUCLEOTIDE SEQUENCE [LARGE SCALE GENOMIC DNA]</scope>
    <source>
        <strain evidence="1 2">CBS 14171</strain>
    </source>
</reference>
<organism evidence="1 2">
    <name type="scientific">Lodderomyces beijingensis</name>
    <dbReference type="NCBI Taxonomy" id="1775926"/>
    <lineage>
        <taxon>Eukaryota</taxon>
        <taxon>Fungi</taxon>
        <taxon>Dikarya</taxon>
        <taxon>Ascomycota</taxon>
        <taxon>Saccharomycotina</taxon>
        <taxon>Pichiomycetes</taxon>
        <taxon>Debaryomycetaceae</taxon>
        <taxon>Candida/Lodderomyces clade</taxon>
        <taxon>Lodderomyces</taxon>
    </lineage>
</organism>
<dbReference type="Pfam" id="PF13344">
    <property type="entry name" value="Hydrolase_6"/>
    <property type="match status" value="1"/>
</dbReference>
<dbReference type="InterPro" id="IPR006357">
    <property type="entry name" value="HAD-SF_hydro_IIA"/>
</dbReference>
<dbReference type="Gene3D" id="3.40.50.1000">
    <property type="entry name" value="HAD superfamily/HAD-like"/>
    <property type="match status" value="2"/>
</dbReference>
<dbReference type="InterPro" id="IPR006353">
    <property type="entry name" value="HAD-SF_hydro_IIA_CECR5"/>
</dbReference>
<evidence type="ECO:0000313" key="1">
    <source>
        <dbReference type="EMBL" id="CAK9438433.1"/>
    </source>
</evidence>
<dbReference type="InterPro" id="IPR050324">
    <property type="entry name" value="CDP-alcohol_PTase-I"/>
</dbReference>
<dbReference type="RefSeq" id="XP_066829595.1">
    <property type="nucleotide sequence ID" value="XM_066972680.1"/>
</dbReference>
<gene>
    <name evidence="1" type="ORF">LODBEIA_P26570</name>
</gene>
<evidence type="ECO:0000313" key="2">
    <source>
        <dbReference type="Proteomes" id="UP001497383"/>
    </source>
</evidence>
<dbReference type="SUPFAM" id="SSF56784">
    <property type="entry name" value="HAD-like"/>
    <property type="match status" value="1"/>
</dbReference>
<sequence length="385" mass="43456">MNAVRRFHLRSPWSSRFPYSQLRAARRLKSDFAFVFDIDGVLIRGKKPIAEARSALESLNKNKIPYILMTNGGGVLEREKANEVTRITNCSKINPLQVVQSHTPMKALTRDKKFQRVLVVGGDGDNSRQVAYEYGFKDVVMPIDIVKANKSVSPHCMYTTHDFELYAKPVDLDKPIDAILVFNDPRDMSSDIQIVQDLLNSQNGVCGTKRSIKSVADPTEPSIPILFSNNDYVYANDFPLPRFGQGAFRIITETLYNHTNKLEPSQNLQSLIMGKPFKLQYDFAHHVLIDWNEKISSGDTESQQILPYLGEVPEQTPFKKIYMVGDNPESDIKGAHDHGWESVLLRTGVYKDEDWDDIIARPSVGVFDNVEDAVKHVLRANGVSA</sequence>
<proteinExistence type="predicted"/>